<evidence type="ECO:0000313" key="4">
    <source>
        <dbReference type="EMBL" id="QHT03018.1"/>
    </source>
</evidence>
<protein>
    <recommendedName>
        <fullName evidence="3">CMP/dCMP-type deaminase domain-containing protein</fullName>
    </recommendedName>
</protein>
<name>A0A6C0CEL6_9ZZZZ</name>
<feature type="domain" description="CMP/dCMP-type deaminase" evidence="3">
    <location>
        <begin position="37"/>
        <end position="159"/>
    </location>
</feature>
<evidence type="ECO:0000256" key="2">
    <source>
        <dbReference type="ARBA" id="ARBA00022833"/>
    </source>
</evidence>
<accession>A0A6C0CEL6</accession>
<keyword evidence="1" id="KW-0479">Metal-binding</keyword>
<evidence type="ECO:0000259" key="3">
    <source>
        <dbReference type="PROSITE" id="PS51747"/>
    </source>
</evidence>
<dbReference type="AlphaFoldDB" id="A0A6C0CEL6"/>
<dbReference type="InterPro" id="IPR016192">
    <property type="entry name" value="APOBEC/CMP_deaminase_Zn-bd"/>
</dbReference>
<dbReference type="InterPro" id="IPR002125">
    <property type="entry name" value="CMP_dCMP_dom"/>
</dbReference>
<reference evidence="4" key="1">
    <citation type="journal article" date="2020" name="Nature">
        <title>Giant virus diversity and host interactions through global metagenomics.</title>
        <authorList>
            <person name="Schulz F."/>
            <person name="Roux S."/>
            <person name="Paez-Espino D."/>
            <person name="Jungbluth S."/>
            <person name="Walsh D.A."/>
            <person name="Denef V.J."/>
            <person name="McMahon K.D."/>
            <person name="Konstantinidis K.T."/>
            <person name="Eloe-Fadrosh E.A."/>
            <person name="Kyrpides N.C."/>
            <person name="Woyke T."/>
        </authorList>
    </citation>
    <scope>NUCLEOTIDE SEQUENCE</scope>
    <source>
        <strain evidence="4">GVMAG-M-3300020727-4</strain>
    </source>
</reference>
<dbReference type="Pfam" id="PF00383">
    <property type="entry name" value="dCMP_cyt_deam_1"/>
    <property type="match status" value="1"/>
</dbReference>
<dbReference type="GO" id="GO:0016787">
    <property type="term" value="F:hydrolase activity"/>
    <property type="evidence" value="ECO:0007669"/>
    <property type="project" value="InterPro"/>
</dbReference>
<organism evidence="4">
    <name type="scientific">viral metagenome</name>
    <dbReference type="NCBI Taxonomy" id="1070528"/>
    <lineage>
        <taxon>unclassified sequences</taxon>
        <taxon>metagenomes</taxon>
        <taxon>organismal metagenomes</taxon>
    </lineage>
</organism>
<proteinExistence type="predicted"/>
<dbReference type="InterPro" id="IPR016193">
    <property type="entry name" value="Cytidine_deaminase-like"/>
</dbReference>
<dbReference type="PROSITE" id="PS51747">
    <property type="entry name" value="CYT_DCMP_DEAMINASES_2"/>
    <property type="match status" value="1"/>
</dbReference>
<evidence type="ECO:0000256" key="1">
    <source>
        <dbReference type="ARBA" id="ARBA00022723"/>
    </source>
</evidence>
<dbReference type="GO" id="GO:0008270">
    <property type="term" value="F:zinc ion binding"/>
    <property type="evidence" value="ECO:0007669"/>
    <property type="project" value="InterPro"/>
</dbReference>
<dbReference type="SUPFAM" id="SSF53927">
    <property type="entry name" value="Cytidine deaminase-like"/>
    <property type="match status" value="1"/>
</dbReference>
<dbReference type="EMBL" id="MN739404">
    <property type="protein sequence ID" value="QHT03018.1"/>
    <property type="molecule type" value="Genomic_DNA"/>
</dbReference>
<keyword evidence="2" id="KW-0862">Zinc</keyword>
<dbReference type="PROSITE" id="PS00903">
    <property type="entry name" value="CYT_DCMP_DEAMINASES_1"/>
    <property type="match status" value="1"/>
</dbReference>
<dbReference type="Gene3D" id="3.40.140.10">
    <property type="entry name" value="Cytidine Deaminase, domain 2"/>
    <property type="match status" value="1"/>
</dbReference>
<sequence>MIFYFKIKIYIKLNMCYIKTRRQAESQNQEDEIEINKKHQLFLDIAAETAKFSTMQQKHGAVVVHKNKVIACGFNYTTHFLNDNNSIHAEVAAITQVLKNKNILNECDIYVVRIAPQRFNNCLKMSKPCDKCTRFIKKYNIRKTYYSTNYEYDYNYLNI</sequence>